<sequence length="341" mass="38635">MEFKYRDGQIRRTPTPPPRSLSAVAYVSRCPFRGNVRFSSVLENPICGFPSNMLPPRVFPTTVPINAEELRRHLEREQIWRELEKEEIRREIIASEMARRLELEEEVRREMALERATTIPINRQEEITSKDSVINPRMNHVGKINMLGVGGGSPFYLPSLPQNHIKQISMQPQNKEDKVIILAKPDVDSCGIKRKAITPTVDGSEHCSFGLEKKCKKEWDCALCRIKATSEKGLKDHLEGLESRADDQSLQPCITPADTGKLECKEEDQAVLKCKDLGGLDNENETDAGKTNELTTRKRFKFWCAYCQVGTRSEIVMQSHKSGKKHLANINKLNKVAAANP</sequence>
<dbReference type="EMBL" id="JAYMYS010000006">
    <property type="protein sequence ID" value="KAK7388386.1"/>
    <property type="molecule type" value="Genomic_DNA"/>
</dbReference>
<evidence type="ECO:0000313" key="3">
    <source>
        <dbReference type="Proteomes" id="UP001386955"/>
    </source>
</evidence>
<accession>A0AAN9S3K3</accession>
<comment type="caution">
    <text evidence="2">The sequence shown here is derived from an EMBL/GenBank/DDBJ whole genome shotgun (WGS) entry which is preliminary data.</text>
</comment>
<dbReference type="InterPro" id="IPR036236">
    <property type="entry name" value="Znf_C2H2_sf"/>
</dbReference>
<feature type="domain" description="C2H2-type" evidence="1">
    <location>
        <begin position="219"/>
        <end position="240"/>
    </location>
</feature>
<dbReference type="Proteomes" id="UP001386955">
    <property type="component" value="Unassembled WGS sequence"/>
</dbReference>
<gene>
    <name evidence="2" type="ORF">VNO78_23202</name>
</gene>
<keyword evidence="3" id="KW-1185">Reference proteome</keyword>
<reference evidence="2 3" key="1">
    <citation type="submission" date="2024-01" db="EMBL/GenBank/DDBJ databases">
        <title>The genomes of 5 underutilized Papilionoideae crops provide insights into root nodulation and disease resistanc.</title>
        <authorList>
            <person name="Jiang F."/>
        </authorList>
    </citation>
    <scope>NUCLEOTIDE SEQUENCE [LARGE SCALE GENOMIC DNA]</scope>
    <source>
        <strain evidence="2">DUOXIRENSHENG_FW03</strain>
        <tissue evidence="2">Leaves</tissue>
    </source>
</reference>
<dbReference type="PANTHER" id="PTHR47487:SF8">
    <property type="entry name" value="OS08G0270900 PROTEIN"/>
    <property type="match status" value="1"/>
</dbReference>
<evidence type="ECO:0000259" key="1">
    <source>
        <dbReference type="Pfam" id="PF12874"/>
    </source>
</evidence>
<proteinExistence type="predicted"/>
<dbReference type="SUPFAM" id="SSF57667">
    <property type="entry name" value="beta-beta-alpha zinc fingers"/>
    <property type="match status" value="1"/>
</dbReference>
<dbReference type="InterPro" id="IPR013087">
    <property type="entry name" value="Znf_C2H2_type"/>
</dbReference>
<feature type="domain" description="C2H2-type" evidence="1">
    <location>
        <begin position="302"/>
        <end position="326"/>
    </location>
</feature>
<name>A0AAN9S3K3_PSOTE</name>
<dbReference type="PANTHER" id="PTHR47487">
    <property type="entry name" value="OS06G0651300 PROTEIN-RELATED"/>
    <property type="match status" value="1"/>
</dbReference>
<organism evidence="2 3">
    <name type="scientific">Psophocarpus tetragonolobus</name>
    <name type="common">Winged bean</name>
    <name type="synonym">Dolichos tetragonolobus</name>
    <dbReference type="NCBI Taxonomy" id="3891"/>
    <lineage>
        <taxon>Eukaryota</taxon>
        <taxon>Viridiplantae</taxon>
        <taxon>Streptophyta</taxon>
        <taxon>Embryophyta</taxon>
        <taxon>Tracheophyta</taxon>
        <taxon>Spermatophyta</taxon>
        <taxon>Magnoliopsida</taxon>
        <taxon>eudicotyledons</taxon>
        <taxon>Gunneridae</taxon>
        <taxon>Pentapetalae</taxon>
        <taxon>rosids</taxon>
        <taxon>fabids</taxon>
        <taxon>Fabales</taxon>
        <taxon>Fabaceae</taxon>
        <taxon>Papilionoideae</taxon>
        <taxon>50 kb inversion clade</taxon>
        <taxon>NPAAA clade</taxon>
        <taxon>indigoferoid/millettioid clade</taxon>
        <taxon>Phaseoleae</taxon>
        <taxon>Psophocarpus</taxon>
    </lineage>
</organism>
<evidence type="ECO:0000313" key="2">
    <source>
        <dbReference type="EMBL" id="KAK7388386.1"/>
    </source>
</evidence>
<dbReference type="AlphaFoldDB" id="A0AAN9S3K3"/>
<protein>
    <recommendedName>
        <fullName evidence="1">C2H2-type domain-containing protein</fullName>
    </recommendedName>
</protein>
<dbReference type="Pfam" id="PF12874">
    <property type="entry name" value="zf-met"/>
    <property type="match status" value="2"/>
</dbReference>
<dbReference type="Gene3D" id="3.30.160.60">
    <property type="entry name" value="Classic Zinc Finger"/>
    <property type="match status" value="1"/>
</dbReference>